<dbReference type="EMBL" id="NEVL01000003">
    <property type="protein sequence ID" value="OZI36791.1"/>
    <property type="molecule type" value="Genomic_DNA"/>
</dbReference>
<name>A0A261SIB9_9BORD</name>
<dbReference type="Proteomes" id="UP000217005">
    <property type="component" value="Unassembled WGS sequence"/>
</dbReference>
<evidence type="ECO:0000313" key="2">
    <source>
        <dbReference type="EMBL" id="OZI36791.1"/>
    </source>
</evidence>
<organism evidence="2 3">
    <name type="scientific">Bordetella genomosp. 1</name>
    <dbReference type="NCBI Taxonomy" id="1395607"/>
    <lineage>
        <taxon>Bacteria</taxon>
        <taxon>Pseudomonadati</taxon>
        <taxon>Pseudomonadota</taxon>
        <taxon>Betaproteobacteria</taxon>
        <taxon>Burkholderiales</taxon>
        <taxon>Alcaligenaceae</taxon>
        <taxon>Bordetella</taxon>
    </lineage>
</organism>
<evidence type="ECO:0000313" key="3">
    <source>
        <dbReference type="Proteomes" id="UP000217005"/>
    </source>
</evidence>
<dbReference type="RefSeq" id="WP_094827595.1">
    <property type="nucleotide sequence ID" value="NZ_NEVL01000003.1"/>
</dbReference>
<reference evidence="2 3" key="1">
    <citation type="submission" date="2017-05" db="EMBL/GenBank/DDBJ databases">
        <title>Complete and WGS of Bordetella genogroups.</title>
        <authorList>
            <person name="Spilker T."/>
            <person name="LiPuma J."/>
        </authorList>
    </citation>
    <scope>NUCLEOTIDE SEQUENCE [LARGE SCALE GENOMIC DNA]</scope>
    <source>
        <strain evidence="2 3">AU17610</strain>
    </source>
</reference>
<protein>
    <recommendedName>
        <fullName evidence="1">DUF4136 domain-containing protein</fullName>
    </recommendedName>
</protein>
<gene>
    <name evidence="2" type="ORF">CEG14_16640</name>
</gene>
<dbReference type="Pfam" id="PF13590">
    <property type="entry name" value="DUF4136"/>
    <property type="match status" value="1"/>
</dbReference>
<accession>A0A261SIB9</accession>
<dbReference type="Gene3D" id="3.30.160.670">
    <property type="match status" value="1"/>
</dbReference>
<proteinExistence type="predicted"/>
<comment type="caution">
    <text evidence="2">The sequence shown here is derived from an EMBL/GenBank/DDBJ whole genome shotgun (WGS) entry which is preliminary data.</text>
</comment>
<dbReference type="InterPro" id="IPR025411">
    <property type="entry name" value="DUF4136"/>
</dbReference>
<evidence type="ECO:0000259" key="1">
    <source>
        <dbReference type="Pfam" id="PF13590"/>
    </source>
</evidence>
<dbReference type="AlphaFoldDB" id="A0A261SIB9"/>
<feature type="domain" description="DUF4136" evidence="1">
    <location>
        <begin position="16"/>
        <end position="173"/>
    </location>
</feature>
<sequence>MLLAATLAGCASGPVVHSDYDHQADFSGYRTFGFMQPLGTDRAGYAGLLTQRLKAATTAQMEMRGYTYRPDAPDLLINFSAKQQQKTDVIPAAPAPVGYYGYRAGFYGAWPGYGWGDDVIQYTEGTLNVDLVDARRKQLVWEGVATGELRDPAKAASPEQVDATVAQIFSRYPFRAGSGAVQQAPKTP</sequence>
<dbReference type="OrthoDB" id="118896at2"/>